<protein>
    <submittedName>
        <fullName evidence="1">Uncharacterized protein</fullName>
    </submittedName>
</protein>
<comment type="caution">
    <text evidence="1">The sequence shown here is derived from an EMBL/GenBank/DDBJ whole genome shotgun (WGS) entry which is preliminary data.</text>
</comment>
<evidence type="ECO:0000313" key="2">
    <source>
        <dbReference type="Proteomes" id="UP000280819"/>
    </source>
</evidence>
<organism evidence="1 2">
    <name type="scientific">Arachnia propionica</name>
    <dbReference type="NCBI Taxonomy" id="1750"/>
    <lineage>
        <taxon>Bacteria</taxon>
        <taxon>Bacillati</taxon>
        <taxon>Actinomycetota</taxon>
        <taxon>Actinomycetes</taxon>
        <taxon>Propionibacteriales</taxon>
        <taxon>Propionibacteriaceae</taxon>
        <taxon>Arachnia</taxon>
    </lineage>
</organism>
<gene>
    <name evidence="1" type="ORF">EII34_00535</name>
</gene>
<name>A0A3P1TCB3_9ACTN</name>
<dbReference type="AlphaFoldDB" id="A0A3P1TCB3"/>
<sequence length="399" mass="42959">MNTPHLHLPDAAVEVPDSDPVEYRLGPLRIEVRRHSDTLDVVLHNTSGNEVEAPGLPLRWEKDCPVAWLSGGTGMVLAPDGRSMWRMLSGWCSDTGQRDEGPTALLFGEVTRLAAGQRAWSRWRCEDVTAGITLPGWVPSRRHLPTGEALEITDLDVALSGDGLSFETTSTASLVRGAPGLHQLTVHGPGGATTLEVGWFPSVSELVATALTQDPDAGVAAWLMSWLLTDPVRAKDERLLDRLDVTLGALEEAPTLFGVLAALRVTATTELPLREVALRMTRDFLTTHPGHGDAVFIAVAALLTGCPEAVAGLAPPRVTMTGDNLLRTLEHGLPSSVGPTCTARDVAWARLWSVSRPDSIDHLAVTEATALAQARLMCRLTQAMDPTEVAWLLLWEAMT</sequence>
<evidence type="ECO:0000313" key="1">
    <source>
        <dbReference type="EMBL" id="RRD07024.1"/>
    </source>
</evidence>
<dbReference type="RefSeq" id="WP_124841709.1">
    <property type="nucleotide sequence ID" value="NZ_RQZG01000001.1"/>
</dbReference>
<proteinExistence type="predicted"/>
<reference evidence="1 2" key="1">
    <citation type="submission" date="2018-11" db="EMBL/GenBank/DDBJ databases">
        <title>Genomes From Bacteria Associated with the Canine Oral Cavity: a Test Case for Automated Genome-Based Taxonomic Assignment.</title>
        <authorList>
            <person name="Coil D.A."/>
            <person name="Jospin G."/>
            <person name="Darling A.E."/>
            <person name="Wallis C."/>
            <person name="Davis I.J."/>
            <person name="Harris S."/>
            <person name="Eisen J.A."/>
            <person name="Holcombe L.J."/>
            <person name="O'Flynn C."/>
        </authorList>
    </citation>
    <scope>NUCLEOTIDE SEQUENCE [LARGE SCALE GENOMIC DNA]</scope>
    <source>
        <strain evidence="1 2">OH887_COT-365</strain>
    </source>
</reference>
<dbReference type="OrthoDB" id="3720765at2"/>
<dbReference type="Proteomes" id="UP000280819">
    <property type="component" value="Unassembled WGS sequence"/>
</dbReference>
<dbReference type="EMBL" id="RQZG01000001">
    <property type="protein sequence ID" value="RRD07024.1"/>
    <property type="molecule type" value="Genomic_DNA"/>
</dbReference>
<accession>A0A3P1TCB3</accession>